<evidence type="ECO:0000256" key="6">
    <source>
        <dbReference type="ARBA" id="ARBA00022741"/>
    </source>
</evidence>
<evidence type="ECO:0000256" key="1">
    <source>
        <dbReference type="ARBA" id="ARBA00000815"/>
    </source>
</evidence>
<evidence type="ECO:0000256" key="3">
    <source>
        <dbReference type="ARBA" id="ARBA00012643"/>
    </source>
</evidence>
<keyword evidence="4" id="KW-0963">Cytoplasm</keyword>
<organism evidence="9 10">
    <name type="scientific">Kribbella voronezhensis</name>
    <dbReference type="NCBI Taxonomy" id="2512212"/>
    <lineage>
        <taxon>Bacteria</taxon>
        <taxon>Bacillati</taxon>
        <taxon>Actinomycetota</taxon>
        <taxon>Actinomycetes</taxon>
        <taxon>Propionibacteriales</taxon>
        <taxon>Kribbellaceae</taxon>
        <taxon>Kribbella</taxon>
    </lineage>
</organism>
<evidence type="ECO:0000256" key="7">
    <source>
        <dbReference type="ARBA" id="ARBA00022801"/>
    </source>
</evidence>
<sequence>MASEQLRVLITNDDGYQARGIRALARAVASAGHEVLVVAPLTDQSGVGTARAGWVNRPITTASEDDDGITYIGVDGTPALAVTMARLGAFGKSPELVVSGINHGYNFGAILHSGTVGAALTGATQGVSGLAISIGSEDPRHLEVAADIAAELIDWLRDEPVGTVLNINVPDVPKTDLRGVRSARLAPVNPSRLKAGVAPTGEPIMILRDPDPSQDPESDEALLTEGYVTVTSITGVQALPDTSPAEHLSKHLD</sequence>
<dbReference type="Pfam" id="PF01975">
    <property type="entry name" value="SurE"/>
    <property type="match status" value="1"/>
</dbReference>
<dbReference type="PANTHER" id="PTHR30457:SF12">
    <property type="entry name" value="5'_3'-NUCLEOTIDASE SURE"/>
    <property type="match status" value="1"/>
</dbReference>
<evidence type="ECO:0000256" key="4">
    <source>
        <dbReference type="ARBA" id="ARBA00022490"/>
    </source>
</evidence>
<dbReference type="EC" id="3.1.3.5" evidence="3"/>
<comment type="similarity">
    <text evidence="2">Belongs to the SurE nucleotidase family.</text>
</comment>
<dbReference type="InterPro" id="IPR036523">
    <property type="entry name" value="SurE-like_sf"/>
</dbReference>
<dbReference type="AlphaFoldDB" id="A0A4V3FJK6"/>
<dbReference type="GO" id="GO:0046872">
    <property type="term" value="F:metal ion binding"/>
    <property type="evidence" value="ECO:0007669"/>
    <property type="project" value="UniProtKB-KW"/>
</dbReference>
<evidence type="ECO:0000256" key="2">
    <source>
        <dbReference type="ARBA" id="ARBA00011062"/>
    </source>
</evidence>
<dbReference type="NCBIfam" id="TIGR00087">
    <property type="entry name" value="surE"/>
    <property type="match status" value="1"/>
</dbReference>
<evidence type="ECO:0000259" key="8">
    <source>
        <dbReference type="Pfam" id="PF01975"/>
    </source>
</evidence>
<dbReference type="GO" id="GO:0008254">
    <property type="term" value="F:3'-nucleotidase activity"/>
    <property type="evidence" value="ECO:0007669"/>
    <property type="project" value="TreeGrafter"/>
</dbReference>
<evidence type="ECO:0000313" key="10">
    <source>
        <dbReference type="Proteomes" id="UP000295151"/>
    </source>
</evidence>
<gene>
    <name evidence="9" type="ORF">EV138_0207</name>
</gene>
<proteinExistence type="inferred from homology"/>
<keyword evidence="7" id="KW-0378">Hydrolase</keyword>
<keyword evidence="10" id="KW-1185">Reference proteome</keyword>
<dbReference type="GO" id="GO:0000166">
    <property type="term" value="F:nucleotide binding"/>
    <property type="evidence" value="ECO:0007669"/>
    <property type="project" value="UniProtKB-KW"/>
</dbReference>
<dbReference type="OrthoDB" id="9780815at2"/>
<dbReference type="InterPro" id="IPR002828">
    <property type="entry name" value="SurE-like_Pase/nucleotidase"/>
</dbReference>
<name>A0A4V3FJK6_9ACTN</name>
<dbReference type="Proteomes" id="UP000295151">
    <property type="component" value="Unassembled WGS sequence"/>
</dbReference>
<dbReference type="Gene3D" id="3.40.1210.10">
    <property type="entry name" value="Survival protein SurE-like phosphatase/nucleotidase"/>
    <property type="match status" value="1"/>
</dbReference>
<evidence type="ECO:0000256" key="5">
    <source>
        <dbReference type="ARBA" id="ARBA00022723"/>
    </source>
</evidence>
<accession>A0A4V3FJK6</accession>
<keyword evidence="5" id="KW-0479">Metal-binding</keyword>
<feature type="domain" description="Survival protein SurE-like phosphatase/nucleotidase" evidence="8">
    <location>
        <begin position="8"/>
        <end position="186"/>
    </location>
</feature>
<dbReference type="SUPFAM" id="SSF64167">
    <property type="entry name" value="SurE-like"/>
    <property type="match status" value="1"/>
</dbReference>
<dbReference type="GO" id="GO:0004309">
    <property type="term" value="F:exopolyphosphatase activity"/>
    <property type="evidence" value="ECO:0007669"/>
    <property type="project" value="TreeGrafter"/>
</dbReference>
<dbReference type="InterPro" id="IPR030048">
    <property type="entry name" value="SurE"/>
</dbReference>
<dbReference type="PANTHER" id="PTHR30457">
    <property type="entry name" value="5'-NUCLEOTIDASE SURE"/>
    <property type="match status" value="1"/>
</dbReference>
<comment type="caution">
    <text evidence="9">The sequence shown here is derived from an EMBL/GenBank/DDBJ whole genome shotgun (WGS) entry which is preliminary data.</text>
</comment>
<protein>
    <recommendedName>
        <fullName evidence="3">5'-nucleotidase</fullName>
        <ecNumber evidence="3">3.1.3.5</ecNumber>
    </recommendedName>
</protein>
<dbReference type="EMBL" id="SOCE01000001">
    <property type="protein sequence ID" value="TDU86693.1"/>
    <property type="molecule type" value="Genomic_DNA"/>
</dbReference>
<keyword evidence="6" id="KW-0547">Nucleotide-binding</keyword>
<comment type="catalytic activity">
    <reaction evidence="1">
        <text>a ribonucleoside 5'-phosphate + H2O = a ribonucleoside + phosphate</text>
        <dbReference type="Rhea" id="RHEA:12484"/>
        <dbReference type="ChEBI" id="CHEBI:15377"/>
        <dbReference type="ChEBI" id="CHEBI:18254"/>
        <dbReference type="ChEBI" id="CHEBI:43474"/>
        <dbReference type="ChEBI" id="CHEBI:58043"/>
        <dbReference type="EC" id="3.1.3.5"/>
    </reaction>
</comment>
<reference evidence="9 10" key="1">
    <citation type="submission" date="2019-03" db="EMBL/GenBank/DDBJ databases">
        <title>Genomic Encyclopedia of Type Strains, Phase III (KMG-III): the genomes of soil and plant-associated and newly described type strains.</title>
        <authorList>
            <person name="Whitman W."/>
        </authorList>
    </citation>
    <scope>NUCLEOTIDE SEQUENCE [LARGE SCALE GENOMIC DNA]</scope>
    <source>
        <strain evidence="9 10">VKM Ac-2575</strain>
    </source>
</reference>
<dbReference type="GO" id="GO:0008253">
    <property type="term" value="F:5'-nucleotidase activity"/>
    <property type="evidence" value="ECO:0007669"/>
    <property type="project" value="UniProtKB-EC"/>
</dbReference>
<evidence type="ECO:0000313" key="9">
    <source>
        <dbReference type="EMBL" id="TDU86693.1"/>
    </source>
</evidence>
<dbReference type="RefSeq" id="WP_133976600.1">
    <property type="nucleotide sequence ID" value="NZ_SOCE01000001.1"/>
</dbReference>